<evidence type="ECO:0000256" key="11">
    <source>
        <dbReference type="ARBA" id="ARBA00029766"/>
    </source>
</evidence>
<evidence type="ECO:0000313" key="15">
    <source>
        <dbReference type="Proteomes" id="UP000318148"/>
    </source>
</evidence>
<accession>A0A520LNG7</accession>
<proteinExistence type="inferred from homology"/>
<dbReference type="Gene3D" id="3.30.70.560">
    <property type="entry name" value="7,8-Dihydro-6-hydroxymethylpterin-pyrophosphokinase HPPK"/>
    <property type="match status" value="1"/>
</dbReference>
<evidence type="ECO:0000256" key="6">
    <source>
        <dbReference type="ARBA" id="ARBA00022741"/>
    </source>
</evidence>
<evidence type="ECO:0000256" key="4">
    <source>
        <dbReference type="ARBA" id="ARBA00016218"/>
    </source>
</evidence>
<dbReference type="GO" id="GO:0005524">
    <property type="term" value="F:ATP binding"/>
    <property type="evidence" value="ECO:0007669"/>
    <property type="project" value="UniProtKB-KW"/>
</dbReference>
<evidence type="ECO:0000256" key="7">
    <source>
        <dbReference type="ARBA" id="ARBA00022777"/>
    </source>
</evidence>
<keyword evidence="6" id="KW-0547">Nucleotide-binding</keyword>
<evidence type="ECO:0000259" key="13">
    <source>
        <dbReference type="Pfam" id="PF01288"/>
    </source>
</evidence>
<protein>
    <recommendedName>
        <fullName evidence="4">2-amino-4-hydroxy-6-hydroxymethyldihydropteridine pyrophosphokinase</fullName>
        <ecNumber evidence="3">2.7.6.3</ecNumber>
    </recommendedName>
    <alternativeName>
        <fullName evidence="11">6-hydroxymethyl-7,8-dihydropterin pyrophosphokinase</fullName>
    </alternativeName>
    <alternativeName>
        <fullName evidence="12">7,8-dihydro-6-hydroxymethylpterin-pyrophosphokinase</fullName>
    </alternativeName>
</protein>
<dbReference type="PANTHER" id="PTHR43071">
    <property type="entry name" value="2-AMINO-4-HYDROXY-6-HYDROXYMETHYLDIHYDROPTERIDINE PYROPHOSPHOKINASE"/>
    <property type="match status" value="1"/>
</dbReference>
<evidence type="ECO:0000256" key="10">
    <source>
        <dbReference type="ARBA" id="ARBA00029409"/>
    </source>
</evidence>
<feature type="domain" description="7,8-dihydro-6-hydroxymethylpterin-pyrophosphokinase" evidence="13">
    <location>
        <begin position="6"/>
        <end position="138"/>
    </location>
</feature>
<evidence type="ECO:0000256" key="12">
    <source>
        <dbReference type="ARBA" id="ARBA00033413"/>
    </source>
</evidence>
<evidence type="ECO:0000256" key="8">
    <source>
        <dbReference type="ARBA" id="ARBA00022840"/>
    </source>
</evidence>
<dbReference type="UniPathway" id="UPA00077">
    <property type="reaction ID" value="UER00155"/>
</dbReference>
<keyword evidence="8" id="KW-0067">ATP-binding</keyword>
<sequence>MNKTVYIGLGSNLKGSKHCIKDQISSALEVISASFKIEIISVSSLYESKPIGFEDQPNFINAVIKARTYLCPFGLLKFLQNIERDHERERQITWGPRTLDLDILMYDNVKIETRNLSIPHPRMFKRAFVMFPLREIDPELSIFNSQNIGEILEKLQNQSIFKITEQSWWRI</sequence>
<evidence type="ECO:0000256" key="2">
    <source>
        <dbReference type="ARBA" id="ARBA00005810"/>
    </source>
</evidence>
<comment type="similarity">
    <text evidence="2">Belongs to the HPPK family.</text>
</comment>
<dbReference type="CDD" id="cd00483">
    <property type="entry name" value="HPPK"/>
    <property type="match status" value="1"/>
</dbReference>
<gene>
    <name evidence="14" type="primary">folK</name>
    <name evidence="14" type="ORF">EVB02_01070</name>
</gene>
<dbReference type="Pfam" id="PF01288">
    <property type="entry name" value="HPPK"/>
    <property type="match status" value="1"/>
</dbReference>
<dbReference type="InterPro" id="IPR000550">
    <property type="entry name" value="Hppk"/>
</dbReference>
<comment type="function">
    <text evidence="10">Catalyzes the transfer of pyrophosphate from adenosine triphosphate (ATP) to 6-hydroxymethyl-7,8-dihydropterin, an enzymatic step in folate biosynthesis pathway.</text>
</comment>
<reference evidence="14 15" key="1">
    <citation type="submission" date="2019-02" db="EMBL/GenBank/DDBJ databases">
        <title>Prokaryotic population dynamics and viral predation in marine succession experiment using metagenomics: the confinement effect.</title>
        <authorList>
            <person name="Haro-Moreno J.M."/>
            <person name="Rodriguez-Valera F."/>
            <person name="Lopez-Perez M."/>
        </authorList>
    </citation>
    <scope>NUCLEOTIDE SEQUENCE [LARGE SCALE GENOMIC DNA]</scope>
    <source>
        <strain evidence="14">MED-G169</strain>
    </source>
</reference>
<evidence type="ECO:0000313" key="14">
    <source>
        <dbReference type="EMBL" id="RZO08007.1"/>
    </source>
</evidence>
<dbReference type="GO" id="GO:0046656">
    <property type="term" value="P:folic acid biosynthetic process"/>
    <property type="evidence" value="ECO:0007669"/>
    <property type="project" value="UniProtKB-KW"/>
</dbReference>
<dbReference type="EC" id="2.7.6.3" evidence="3"/>
<dbReference type="Proteomes" id="UP000318148">
    <property type="component" value="Unassembled WGS sequence"/>
</dbReference>
<evidence type="ECO:0000256" key="3">
    <source>
        <dbReference type="ARBA" id="ARBA00013253"/>
    </source>
</evidence>
<evidence type="ECO:0000256" key="5">
    <source>
        <dbReference type="ARBA" id="ARBA00022679"/>
    </source>
</evidence>
<organism evidence="14 15">
    <name type="scientific">SAR92 clade bacterium</name>
    <dbReference type="NCBI Taxonomy" id="2315479"/>
    <lineage>
        <taxon>Bacteria</taxon>
        <taxon>Pseudomonadati</taxon>
        <taxon>Pseudomonadota</taxon>
        <taxon>Gammaproteobacteria</taxon>
        <taxon>Cellvibrionales</taxon>
        <taxon>Porticoccaceae</taxon>
        <taxon>SAR92 clade</taxon>
    </lineage>
</organism>
<evidence type="ECO:0000256" key="9">
    <source>
        <dbReference type="ARBA" id="ARBA00022909"/>
    </source>
</evidence>
<comment type="pathway">
    <text evidence="1">Cofactor biosynthesis; tetrahydrofolate biosynthesis; 2-amino-4-hydroxy-6-hydroxymethyl-7,8-dihydropteridine diphosphate from 7,8-dihydroneopterin triphosphate: step 4/4.</text>
</comment>
<dbReference type="GO" id="GO:0016301">
    <property type="term" value="F:kinase activity"/>
    <property type="evidence" value="ECO:0007669"/>
    <property type="project" value="UniProtKB-KW"/>
</dbReference>
<dbReference type="AlphaFoldDB" id="A0A520LNG7"/>
<dbReference type="SUPFAM" id="SSF55083">
    <property type="entry name" value="6-hydroxymethyl-7,8-dihydropterin pyrophosphokinase, HPPK"/>
    <property type="match status" value="1"/>
</dbReference>
<comment type="caution">
    <text evidence="14">The sequence shown here is derived from an EMBL/GenBank/DDBJ whole genome shotgun (WGS) entry which is preliminary data.</text>
</comment>
<keyword evidence="5 14" id="KW-0808">Transferase</keyword>
<dbReference type="InterPro" id="IPR035907">
    <property type="entry name" value="Hppk_sf"/>
</dbReference>
<name>A0A520LNG7_9GAMM</name>
<keyword evidence="9" id="KW-0289">Folate biosynthesis</keyword>
<dbReference type="PANTHER" id="PTHR43071:SF1">
    <property type="entry name" value="2-AMINO-4-HYDROXY-6-HYDROXYMETHYLDIHYDROPTERIDINE PYROPHOSPHOKINASE"/>
    <property type="match status" value="1"/>
</dbReference>
<dbReference type="NCBIfam" id="TIGR01498">
    <property type="entry name" value="folK"/>
    <property type="match status" value="1"/>
</dbReference>
<evidence type="ECO:0000256" key="1">
    <source>
        <dbReference type="ARBA" id="ARBA00005051"/>
    </source>
</evidence>
<dbReference type="EMBL" id="SHBO01000007">
    <property type="protein sequence ID" value="RZO08007.1"/>
    <property type="molecule type" value="Genomic_DNA"/>
</dbReference>
<dbReference type="GO" id="GO:0003848">
    <property type="term" value="F:2-amino-4-hydroxy-6-hydroxymethyldihydropteridine diphosphokinase activity"/>
    <property type="evidence" value="ECO:0007669"/>
    <property type="project" value="UniProtKB-EC"/>
</dbReference>
<dbReference type="GO" id="GO:0046654">
    <property type="term" value="P:tetrahydrofolate biosynthetic process"/>
    <property type="evidence" value="ECO:0007669"/>
    <property type="project" value="UniProtKB-UniPathway"/>
</dbReference>
<keyword evidence="7 14" id="KW-0418">Kinase</keyword>